<accession>A0A8B6BT54</accession>
<name>A0A8B6BT54_MYTGA</name>
<gene>
    <name evidence="7" type="ORF">MGAL_10B074662</name>
</gene>
<proteinExistence type="inferred from homology"/>
<comment type="caution">
    <text evidence="7">The sequence shown here is derived from an EMBL/GenBank/DDBJ whole genome shotgun (WGS) entry which is preliminary data.</text>
</comment>
<keyword evidence="4" id="KW-0963">Cytoplasm</keyword>
<evidence type="ECO:0000256" key="4">
    <source>
        <dbReference type="ARBA" id="ARBA00022490"/>
    </source>
</evidence>
<evidence type="ECO:0000256" key="1">
    <source>
        <dbReference type="ARBA" id="ARBA00004186"/>
    </source>
</evidence>
<evidence type="ECO:0000313" key="8">
    <source>
        <dbReference type="Proteomes" id="UP000596742"/>
    </source>
</evidence>
<organism evidence="7 8">
    <name type="scientific">Mytilus galloprovincialis</name>
    <name type="common">Mediterranean mussel</name>
    <dbReference type="NCBI Taxonomy" id="29158"/>
    <lineage>
        <taxon>Eukaryota</taxon>
        <taxon>Metazoa</taxon>
        <taxon>Spiralia</taxon>
        <taxon>Lophotrochozoa</taxon>
        <taxon>Mollusca</taxon>
        <taxon>Bivalvia</taxon>
        <taxon>Autobranchia</taxon>
        <taxon>Pteriomorphia</taxon>
        <taxon>Mytilida</taxon>
        <taxon>Mytiloidea</taxon>
        <taxon>Mytilidae</taxon>
        <taxon>Mytilinae</taxon>
        <taxon>Mytilus</taxon>
    </lineage>
</organism>
<sequence length="119" mass="13412">MSQQTLKYTLLSKNVLTLDEAELYELSQLAGITLDPSVFKIILDLLKMNVAPTAVLQMLMSMLGQQRRKPVLSAGERGKENGQGRTIDSDPRYDRNREQRAGSRGRVLSGSSKRTDFRR</sequence>
<reference evidence="7" key="1">
    <citation type="submission" date="2018-11" db="EMBL/GenBank/DDBJ databases">
        <authorList>
            <person name="Alioto T."/>
            <person name="Alioto T."/>
        </authorList>
    </citation>
    <scope>NUCLEOTIDE SEQUENCE</scope>
</reference>
<comment type="subcellular location">
    <subcellularLocation>
        <location evidence="2">Cytoplasm</location>
        <location evidence="2">Cytoskeleton</location>
        <location evidence="2">Microtubule organizing center</location>
        <location evidence="2">Centrosome</location>
    </subcellularLocation>
    <subcellularLocation>
        <location evidence="1">Cytoplasm</location>
        <location evidence="1">Cytoskeleton</location>
        <location evidence="1">Spindle</location>
    </subcellularLocation>
</comment>
<feature type="region of interest" description="Disordered" evidence="6">
    <location>
        <begin position="67"/>
        <end position="119"/>
    </location>
</feature>
<keyword evidence="5" id="KW-0206">Cytoskeleton</keyword>
<dbReference type="GO" id="GO:0005813">
    <property type="term" value="C:centrosome"/>
    <property type="evidence" value="ECO:0007669"/>
    <property type="project" value="UniProtKB-SubCell"/>
</dbReference>
<dbReference type="Pfam" id="PF12926">
    <property type="entry name" value="MOZART2"/>
    <property type="match status" value="1"/>
</dbReference>
<evidence type="ECO:0000256" key="2">
    <source>
        <dbReference type="ARBA" id="ARBA00004300"/>
    </source>
</evidence>
<comment type="similarity">
    <text evidence="3">Belongs to the MOZART2 family.</text>
</comment>
<keyword evidence="8" id="KW-1185">Reference proteome</keyword>
<evidence type="ECO:0000256" key="5">
    <source>
        <dbReference type="ARBA" id="ARBA00023212"/>
    </source>
</evidence>
<dbReference type="EMBL" id="UYJE01000682">
    <property type="protein sequence ID" value="VDH95327.1"/>
    <property type="molecule type" value="Genomic_DNA"/>
</dbReference>
<evidence type="ECO:0000256" key="3">
    <source>
        <dbReference type="ARBA" id="ARBA00007286"/>
    </source>
</evidence>
<evidence type="ECO:0000313" key="7">
    <source>
        <dbReference type="EMBL" id="VDH95327.1"/>
    </source>
</evidence>
<dbReference type="PANTHER" id="PTHR28578:SF2">
    <property type="entry name" value="MITOTIC-SPINDLE ORGANIZING PROTEIN 2"/>
    <property type="match status" value="1"/>
</dbReference>
<protein>
    <submittedName>
        <fullName evidence="7">Mitotic-spindle organizing protein 2A/2B</fullName>
    </submittedName>
</protein>
<dbReference type="AlphaFoldDB" id="A0A8B6BT54"/>
<dbReference type="InterPro" id="IPR024332">
    <property type="entry name" value="MOZART2"/>
</dbReference>
<evidence type="ECO:0000256" key="6">
    <source>
        <dbReference type="SAM" id="MobiDB-lite"/>
    </source>
</evidence>
<dbReference type="GO" id="GO:0005819">
    <property type="term" value="C:spindle"/>
    <property type="evidence" value="ECO:0007669"/>
    <property type="project" value="UniProtKB-SubCell"/>
</dbReference>
<dbReference type="PANTHER" id="PTHR28578">
    <property type="entry name" value="MITOTIC-SPINDLE ORGANIZING PROTEIN 2A-RELATED"/>
    <property type="match status" value="1"/>
</dbReference>
<dbReference type="Proteomes" id="UP000596742">
    <property type="component" value="Unassembled WGS sequence"/>
</dbReference>
<feature type="compositionally biased region" description="Basic and acidic residues" evidence="6">
    <location>
        <begin position="76"/>
        <end position="101"/>
    </location>
</feature>
<dbReference type="OrthoDB" id="10064769at2759"/>